<organism evidence="1 2">
    <name type="scientific">Adhaeribacter soli</name>
    <dbReference type="NCBI Taxonomy" id="2607655"/>
    <lineage>
        <taxon>Bacteria</taxon>
        <taxon>Pseudomonadati</taxon>
        <taxon>Bacteroidota</taxon>
        <taxon>Cytophagia</taxon>
        <taxon>Cytophagales</taxon>
        <taxon>Hymenobacteraceae</taxon>
        <taxon>Adhaeribacter</taxon>
    </lineage>
</organism>
<proteinExistence type="predicted"/>
<evidence type="ECO:0000313" key="2">
    <source>
        <dbReference type="Proteomes" id="UP000326570"/>
    </source>
</evidence>
<dbReference type="InterPro" id="IPR018736">
    <property type="entry name" value="DUF2279_periplasmic_lipo"/>
</dbReference>
<reference evidence="1 2" key="1">
    <citation type="submission" date="2019-09" db="EMBL/GenBank/DDBJ databases">
        <title>Genome sequence of Adhaeribacter sp. M2.</title>
        <authorList>
            <person name="Srinivasan S."/>
        </authorList>
    </citation>
    <scope>NUCLEOTIDE SEQUENCE [LARGE SCALE GENOMIC DNA]</scope>
    <source>
        <strain evidence="1 2">M2</strain>
    </source>
</reference>
<dbReference type="EMBL" id="VTWT01000006">
    <property type="protein sequence ID" value="KAA9332899.1"/>
    <property type="molecule type" value="Genomic_DNA"/>
</dbReference>
<gene>
    <name evidence="1" type="ORF">F0P94_12415</name>
</gene>
<dbReference type="AlphaFoldDB" id="A0A5N1IWS4"/>
<evidence type="ECO:0000313" key="1">
    <source>
        <dbReference type="EMBL" id="KAA9332899.1"/>
    </source>
</evidence>
<keyword evidence="2" id="KW-1185">Reference proteome</keyword>
<accession>A0A5N1IWS4</accession>
<comment type="caution">
    <text evidence="1">The sequence shown here is derived from an EMBL/GenBank/DDBJ whole genome shotgun (WGS) entry which is preliminary data.</text>
</comment>
<sequence length="228" mass="25930">MDKAGHFWGAFQESKGGVDALKLTGLSEKQAIWLGSLTGILLQTPIEILDGYQASYGASVGDLVANTAGSAAVLAQQLAWREIRIQPKFSFHKTRYAGLRPEVLGNSLAERALKDYNGQTYWLVVDVAKFLPKENKYPKWLNLAAGYGAEEMVYNDPDANRQAGILNYGYPLQPYRQYYLSVDWNLRAFKTRSKVLKTAFYILDIFHLPAPALEYNNRKKWRFHGFYY</sequence>
<dbReference type="Pfam" id="PF10043">
    <property type="entry name" value="DUF2279"/>
    <property type="match status" value="1"/>
</dbReference>
<dbReference type="Proteomes" id="UP000326570">
    <property type="component" value="Unassembled WGS sequence"/>
</dbReference>
<protein>
    <submittedName>
        <fullName evidence="1">DUF2279 domain-containing protein</fullName>
    </submittedName>
</protein>
<name>A0A5N1IWS4_9BACT</name>